<dbReference type="PANTHER" id="PTHR48022">
    <property type="entry name" value="PLASTIDIC GLUCOSE TRANSPORTER 4"/>
    <property type="match status" value="1"/>
</dbReference>
<protein>
    <submittedName>
        <fullName evidence="10">Major facilitator superfamily domain-containing protein</fullName>
    </submittedName>
</protein>
<feature type="domain" description="Major facilitator superfamily (MFS) profile" evidence="9">
    <location>
        <begin position="11"/>
        <end position="319"/>
    </location>
</feature>
<evidence type="ECO:0000256" key="4">
    <source>
        <dbReference type="ARBA" id="ARBA00022692"/>
    </source>
</evidence>
<feature type="transmembrane region" description="Helical" evidence="8">
    <location>
        <begin position="102"/>
        <end position="122"/>
    </location>
</feature>
<proteinExistence type="inferred from homology"/>
<evidence type="ECO:0000256" key="6">
    <source>
        <dbReference type="ARBA" id="ARBA00023136"/>
    </source>
</evidence>
<feature type="transmembrane region" description="Helical" evidence="8">
    <location>
        <begin position="275"/>
        <end position="295"/>
    </location>
</feature>
<feature type="transmembrane region" description="Helical" evidence="8">
    <location>
        <begin position="76"/>
        <end position="96"/>
    </location>
</feature>
<feature type="transmembrane region" description="Helical" evidence="8">
    <location>
        <begin position="174"/>
        <end position="196"/>
    </location>
</feature>
<dbReference type="InterPro" id="IPR036259">
    <property type="entry name" value="MFS_trans_sf"/>
</dbReference>
<dbReference type="PANTHER" id="PTHR48022:SF2">
    <property type="entry name" value="PLASTIDIC GLUCOSE TRANSPORTER 4"/>
    <property type="match status" value="1"/>
</dbReference>
<sequence>MIVLTPKIYVASLIVSLAGFLFGYDAGAIGPVTEMPYFFHLNPIPRGMVVATILFSALPFSLAAGPLANKDGRVPIVAIGGVLGIAGNLIFCSSFSLAQFIVGRAVVGAGQGFYFTISGVWQVESAPDAIRRQIGAMTLLLFPFGLASGYFISYGTVQIDSTASWRQVTGVHGVVSLVMTLLLLVCLTALAHWYLIDRIGRRISIAIGALGMAVCLFIIGALAASSVTNSFAVQWNSICLIILYTVFCQVFFVGQILVVAGEILPNEIRSTVSSFGRAALTIGNIILAVATPRWFEISDVSVMFTLGGFNLFSVTLAIF</sequence>
<keyword evidence="6 8" id="KW-0472">Membrane</keyword>
<evidence type="ECO:0000259" key="9">
    <source>
        <dbReference type="PROSITE" id="PS50850"/>
    </source>
</evidence>
<dbReference type="RefSeq" id="XP_052945507.1">
    <property type="nucleotide sequence ID" value="XM_053092927.1"/>
</dbReference>
<dbReference type="PROSITE" id="PS50850">
    <property type="entry name" value="MFS"/>
    <property type="match status" value="1"/>
</dbReference>
<reference evidence="10" key="1">
    <citation type="journal article" date="2022" name="G3 (Bethesda)">
        <title>High quality genome of the basidiomycete yeast Dioszegia hungarica PDD-24b-2 isolated from cloud water.</title>
        <authorList>
            <person name="Jarrige D."/>
            <person name="Haridas S."/>
            <person name="Bleykasten-Grosshans C."/>
            <person name="Joly M."/>
            <person name="Nadalig T."/>
            <person name="Sancelme M."/>
            <person name="Vuilleumier S."/>
            <person name="Grigoriev I.V."/>
            <person name="Amato P."/>
            <person name="Bringel F."/>
        </authorList>
    </citation>
    <scope>NUCLEOTIDE SEQUENCE</scope>
    <source>
        <strain evidence="10">PDD-24b-2</strain>
    </source>
</reference>
<dbReference type="InterPro" id="IPR003663">
    <property type="entry name" value="Sugar/inositol_transpt"/>
</dbReference>
<organism evidence="10 11">
    <name type="scientific">Dioszegia hungarica</name>
    <dbReference type="NCBI Taxonomy" id="4972"/>
    <lineage>
        <taxon>Eukaryota</taxon>
        <taxon>Fungi</taxon>
        <taxon>Dikarya</taxon>
        <taxon>Basidiomycota</taxon>
        <taxon>Agaricomycotina</taxon>
        <taxon>Tremellomycetes</taxon>
        <taxon>Tremellales</taxon>
        <taxon>Bulleribasidiaceae</taxon>
        <taxon>Dioszegia</taxon>
    </lineage>
</organism>
<dbReference type="InterPro" id="IPR050360">
    <property type="entry name" value="MFS_Sugar_Transporters"/>
</dbReference>
<evidence type="ECO:0000256" key="8">
    <source>
        <dbReference type="SAM" id="Phobius"/>
    </source>
</evidence>
<dbReference type="GeneID" id="77732132"/>
<dbReference type="EMBL" id="JAKWFO010000005">
    <property type="protein sequence ID" value="KAI9635730.1"/>
    <property type="molecule type" value="Genomic_DNA"/>
</dbReference>
<dbReference type="SUPFAM" id="SSF103473">
    <property type="entry name" value="MFS general substrate transporter"/>
    <property type="match status" value="1"/>
</dbReference>
<evidence type="ECO:0000256" key="3">
    <source>
        <dbReference type="ARBA" id="ARBA00022448"/>
    </source>
</evidence>
<feature type="transmembrane region" description="Helical" evidence="8">
    <location>
        <begin position="301"/>
        <end position="318"/>
    </location>
</feature>
<dbReference type="InterPro" id="IPR005828">
    <property type="entry name" value="MFS_sugar_transport-like"/>
</dbReference>
<feature type="transmembrane region" description="Helical" evidence="8">
    <location>
        <begin position="203"/>
        <end position="223"/>
    </location>
</feature>
<dbReference type="GO" id="GO:0016020">
    <property type="term" value="C:membrane"/>
    <property type="evidence" value="ECO:0007669"/>
    <property type="project" value="UniProtKB-SubCell"/>
</dbReference>
<dbReference type="PRINTS" id="PR00171">
    <property type="entry name" value="SUGRTRNSPORT"/>
</dbReference>
<keyword evidence="4 8" id="KW-0812">Transmembrane</keyword>
<evidence type="ECO:0000256" key="1">
    <source>
        <dbReference type="ARBA" id="ARBA00004141"/>
    </source>
</evidence>
<evidence type="ECO:0000256" key="5">
    <source>
        <dbReference type="ARBA" id="ARBA00022989"/>
    </source>
</evidence>
<feature type="transmembrane region" description="Helical" evidence="8">
    <location>
        <begin position="7"/>
        <end position="24"/>
    </location>
</feature>
<feature type="transmembrane region" description="Helical" evidence="8">
    <location>
        <begin position="134"/>
        <end position="154"/>
    </location>
</feature>
<feature type="transmembrane region" description="Helical" evidence="8">
    <location>
        <begin position="235"/>
        <end position="263"/>
    </location>
</feature>
<accession>A0AA38LUI2</accession>
<gene>
    <name evidence="10" type="ORF">MKK02DRAFT_44429</name>
</gene>
<comment type="catalytic activity">
    <reaction evidence="7">
        <text>myo-inositol(out) + H(+)(out) = myo-inositol(in) + H(+)(in)</text>
        <dbReference type="Rhea" id="RHEA:60364"/>
        <dbReference type="ChEBI" id="CHEBI:15378"/>
        <dbReference type="ChEBI" id="CHEBI:17268"/>
    </reaction>
</comment>
<dbReference type="InterPro" id="IPR020846">
    <property type="entry name" value="MFS_dom"/>
</dbReference>
<keyword evidence="5 8" id="KW-1133">Transmembrane helix</keyword>
<dbReference type="GO" id="GO:0005351">
    <property type="term" value="F:carbohydrate:proton symporter activity"/>
    <property type="evidence" value="ECO:0007669"/>
    <property type="project" value="TreeGrafter"/>
</dbReference>
<evidence type="ECO:0000313" key="11">
    <source>
        <dbReference type="Proteomes" id="UP001164286"/>
    </source>
</evidence>
<evidence type="ECO:0000256" key="7">
    <source>
        <dbReference type="ARBA" id="ARBA00049119"/>
    </source>
</evidence>
<keyword evidence="11" id="KW-1185">Reference proteome</keyword>
<dbReference type="Pfam" id="PF00083">
    <property type="entry name" value="Sugar_tr"/>
    <property type="match status" value="2"/>
</dbReference>
<dbReference type="Proteomes" id="UP001164286">
    <property type="component" value="Unassembled WGS sequence"/>
</dbReference>
<keyword evidence="3" id="KW-0813">Transport</keyword>
<dbReference type="Gene3D" id="1.20.1250.20">
    <property type="entry name" value="MFS general substrate transporter like domains"/>
    <property type="match status" value="2"/>
</dbReference>
<feature type="transmembrane region" description="Helical" evidence="8">
    <location>
        <begin position="44"/>
        <end position="64"/>
    </location>
</feature>
<name>A0AA38LUI2_9TREE</name>
<comment type="caution">
    <text evidence="10">The sequence shown here is derived from an EMBL/GenBank/DDBJ whole genome shotgun (WGS) entry which is preliminary data.</text>
</comment>
<dbReference type="AlphaFoldDB" id="A0AA38LUI2"/>
<comment type="subcellular location">
    <subcellularLocation>
        <location evidence="1">Membrane</location>
        <topology evidence="1">Multi-pass membrane protein</topology>
    </subcellularLocation>
</comment>
<evidence type="ECO:0000256" key="2">
    <source>
        <dbReference type="ARBA" id="ARBA00010992"/>
    </source>
</evidence>
<evidence type="ECO:0000313" key="10">
    <source>
        <dbReference type="EMBL" id="KAI9635730.1"/>
    </source>
</evidence>
<comment type="similarity">
    <text evidence="2">Belongs to the major facilitator superfamily. Sugar transporter (TC 2.A.1.1) family.</text>
</comment>